<feature type="signal peptide" evidence="11">
    <location>
        <begin position="1"/>
        <end position="27"/>
    </location>
</feature>
<feature type="transmembrane region" description="Helical" evidence="10">
    <location>
        <begin position="504"/>
        <end position="526"/>
    </location>
</feature>
<keyword evidence="11" id="KW-0732">Signal</keyword>
<evidence type="ECO:0000313" key="14">
    <source>
        <dbReference type="Proteomes" id="UP000001876"/>
    </source>
</evidence>
<organism evidence="14">
    <name type="scientific">Micromonas pusilla (strain CCMP1545)</name>
    <name type="common">Picoplanktonic green alga</name>
    <dbReference type="NCBI Taxonomy" id="564608"/>
    <lineage>
        <taxon>Eukaryota</taxon>
        <taxon>Viridiplantae</taxon>
        <taxon>Chlorophyta</taxon>
        <taxon>Mamiellophyceae</taxon>
        <taxon>Mamiellales</taxon>
        <taxon>Mamiellaceae</taxon>
        <taxon>Micromonas</taxon>
    </lineage>
</organism>
<dbReference type="EMBL" id="GG663749">
    <property type="protein sequence ID" value="EEH52010.1"/>
    <property type="molecule type" value="Genomic_DNA"/>
</dbReference>
<dbReference type="GO" id="GO:0050185">
    <property type="term" value="F:phosphatidylinositol deacylase activity"/>
    <property type="evidence" value="ECO:0007669"/>
    <property type="project" value="TreeGrafter"/>
</dbReference>
<evidence type="ECO:0000256" key="5">
    <source>
        <dbReference type="ARBA" id="ARBA00022801"/>
    </source>
</evidence>
<keyword evidence="14" id="KW-1185">Reference proteome</keyword>
<evidence type="ECO:0000256" key="4">
    <source>
        <dbReference type="ARBA" id="ARBA00022692"/>
    </source>
</evidence>
<keyword evidence="8 10" id="KW-1133">Transmembrane helix</keyword>
<feature type="transmembrane region" description="Helical" evidence="10">
    <location>
        <begin position="464"/>
        <end position="484"/>
    </location>
</feature>
<dbReference type="GO" id="GO:0015031">
    <property type="term" value="P:protein transport"/>
    <property type="evidence" value="ECO:0007669"/>
    <property type="project" value="UniProtKB-KW"/>
</dbReference>
<dbReference type="Pfam" id="PF07819">
    <property type="entry name" value="PGAP1"/>
    <property type="match status" value="1"/>
</dbReference>
<keyword evidence="5 10" id="KW-0378">Hydrolase</keyword>
<gene>
    <name evidence="13" type="ORF">MICPUCDRAFT_53491</name>
</gene>
<evidence type="ECO:0000256" key="7">
    <source>
        <dbReference type="ARBA" id="ARBA00022927"/>
    </source>
</evidence>
<evidence type="ECO:0000256" key="6">
    <source>
        <dbReference type="ARBA" id="ARBA00022824"/>
    </source>
</evidence>
<keyword evidence="7 10" id="KW-0653">Protein transport</keyword>
<keyword evidence="4 10" id="KW-0812">Transmembrane</keyword>
<dbReference type="InterPro" id="IPR039529">
    <property type="entry name" value="PGAP1/BST1"/>
</dbReference>
<comment type="subcellular location">
    <subcellularLocation>
        <location evidence="1">Endoplasmic reticulum membrane</location>
        <topology evidence="1">Multi-pass membrane protein</topology>
    </subcellularLocation>
</comment>
<keyword evidence="6 10" id="KW-0256">Endoplasmic reticulum</keyword>
<reference evidence="13 14" key="1">
    <citation type="journal article" date="2009" name="Science">
        <title>Green evolution and dynamic adaptations revealed by genomes of the marine picoeukaryotes Micromonas.</title>
        <authorList>
            <person name="Worden A.Z."/>
            <person name="Lee J.H."/>
            <person name="Mock T."/>
            <person name="Rouze P."/>
            <person name="Simmons M.P."/>
            <person name="Aerts A.L."/>
            <person name="Allen A.E."/>
            <person name="Cuvelier M.L."/>
            <person name="Derelle E."/>
            <person name="Everett M.V."/>
            <person name="Foulon E."/>
            <person name="Grimwood J."/>
            <person name="Gundlach H."/>
            <person name="Henrissat B."/>
            <person name="Napoli C."/>
            <person name="McDonald S.M."/>
            <person name="Parker M.S."/>
            <person name="Rombauts S."/>
            <person name="Salamov A."/>
            <person name="Von Dassow P."/>
            <person name="Badger J.H."/>
            <person name="Coutinho P.M."/>
            <person name="Demir E."/>
            <person name="Dubchak I."/>
            <person name="Gentemann C."/>
            <person name="Eikrem W."/>
            <person name="Gready J.E."/>
            <person name="John U."/>
            <person name="Lanier W."/>
            <person name="Lindquist E.A."/>
            <person name="Lucas S."/>
            <person name="Mayer K.F."/>
            <person name="Moreau H."/>
            <person name="Not F."/>
            <person name="Otillar R."/>
            <person name="Panaud O."/>
            <person name="Pangilinan J."/>
            <person name="Paulsen I."/>
            <person name="Piegu B."/>
            <person name="Poliakov A."/>
            <person name="Robbens S."/>
            <person name="Schmutz J."/>
            <person name="Toulza E."/>
            <person name="Wyss T."/>
            <person name="Zelensky A."/>
            <person name="Zhou K."/>
            <person name="Armbrust E.V."/>
            <person name="Bhattacharya D."/>
            <person name="Goodenough U.W."/>
            <person name="Van de Peer Y."/>
            <person name="Grigoriev I.V."/>
        </authorList>
    </citation>
    <scope>NUCLEOTIDE SEQUENCE [LARGE SCALE GENOMIC DNA]</scope>
    <source>
        <strain evidence="13 14">CCMP1545</strain>
    </source>
</reference>
<evidence type="ECO:0000256" key="11">
    <source>
        <dbReference type="SAM" id="SignalP"/>
    </source>
</evidence>
<evidence type="ECO:0000259" key="12">
    <source>
        <dbReference type="Pfam" id="PF07819"/>
    </source>
</evidence>
<protein>
    <recommendedName>
        <fullName evidence="10">GPI inositol-deacylase</fullName>
        <ecNumber evidence="10">3.1.-.-</ecNumber>
    </recommendedName>
</protein>
<dbReference type="GO" id="GO:0005789">
    <property type="term" value="C:endoplasmic reticulum membrane"/>
    <property type="evidence" value="ECO:0007669"/>
    <property type="project" value="UniProtKB-SubCell"/>
</dbReference>
<dbReference type="Gene3D" id="3.40.50.1820">
    <property type="entry name" value="alpha/beta hydrolase"/>
    <property type="match status" value="1"/>
</dbReference>
<dbReference type="InterPro" id="IPR012908">
    <property type="entry name" value="PGAP1-ab_dom-like"/>
</dbReference>
<name>C1N6Z0_MICPC</name>
<dbReference type="SUPFAM" id="SSF53474">
    <property type="entry name" value="alpha/beta-Hydrolases"/>
    <property type="match status" value="1"/>
</dbReference>
<dbReference type="eggNOG" id="KOG3724">
    <property type="taxonomic scope" value="Eukaryota"/>
</dbReference>
<feature type="domain" description="GPI inositol-deacylase PGAP1-like alpha/beta" evidence="12">
    <location>
        <begin position="110"/>
        <end position="362"/>
    </location>
</feature>
<sequence>MPSGGGGPRWVAPVAIVLLPLLVLARAWTRILSPAYGGENRCAMTYVRPAYFQLETPSLPPSVADHGYKLYMYRENPSNPGMSASEAISQAGEGVLGGGSTRARTTRGSVPGIFVPGNGGSYKQVRSIASETARAATAKAEAAAANVLHDDDVLDSDPVSIDWYAVHLNDELGAFHGDLLERQAEFLAHAMRFVSTLYPPGVPTFVYAHSMGGVVARRAIVMASTPFPPRTPTWFASAATLATLATPRGASPASTLPSTARFFSRLDADWTRLESLLERRAALGVAIVAVRGGDRDRQVTAAAAGAFGALARGRDASSRTTTTTLGVDVRELRGANGTLSADHQCIVWCNQVVRAMSEAMLRVAAAGGARDAAERRVIARAALIDEKTETDRDKDGTETETADGDAFLRAVLAWTPAIVPASVAHLAFASARAERRAAARRAAGASASRVASASSALLALTRDAAWIGTFAVVFALTAIVAPPAHAPRWDGGGGGGVMRVASHLAGVPSFVFATSLSVVVVQALAIERVAAARRFLTRFRFLARGKDDGDDNDESSSSSWIDLAARAVAALFGAATTAAVATTCATQPAVGLAFALALSLNDATSTTTTTSTTSTTGDVAVAATLRALLTLQSFALYAPSLAAAIRVVIESQVRSIHWSPYDRVGVVDADP</sequence>
<evidence type="ECO:0000256" key="9">
    <source>
        <dbReference type="ARBA" id="ARBA00023136"/>
    </source>
</evidence>
<feature type="chain" id="PRO_5002910772" description="GPI inositol-deacylase" evidence="11">
    <location>
        <begin position="28"/>
        <end position="671"/>
    </location>
</feature>
<dbReference type="OrthoDB" id="348976at2759"/>
<comment type="caution">
    <text evidence="10">Lacks conserved residue(s) required for the propagation of feature annotation.</text>
</comment>
<dbReference type="InterPro" id="IPR029058">
    <property type="entry name" value="AB_hydrolase_fold"/>
</dbReference>
<dbReference type="STRING" id="564608.C1N6Z0"/>
<dbReference type="PANTHER" id="PTHR15495:SF7">
    <property type="entry name" value="GPI INOSITOL-DEACYLASE"/>
    <property type="match status" value="1"/>
</dbReference>
<comment type="similarity">
    <text evidence="2 10">Belongs to the GPI inositol-deacylase family.</text>
</comment>
<evidence type="ECO:0000256" key="10">
    <source>
        <dbReference type="RuleBase" id="RU365011"/>
    </source>
</evidence>
<dbReference type="GO" id="GO:0006888">
    <property type="term" value="P:endoplasmic reticulum to Golgi vesicle-mediated transport"/>
    <property type="evidence" value="ECO:0007669"/>
    <property type="project" value="TreeGrafter"/>
</dbReference>
<dbReference type="EC" id="3.1.-.-" evidence="10"/>
<proteinExistence type="inferred from homology"/>
<dbReference type="GO" id="GO:0006505">
    <property type="term" value="P:GPI anchor metabolic process"/>
    <property type="evidence" value="ECO:0007669"/>
    <property type="project" value="TreeGrafter"/>
</dbReference>
<evidence type="ECO:0000313" key="13">
    <source>
        <dbReference type="EMBL" id="EEH52010.1"/>
    </source>
</evidence>
<keyword evidence="3 10" id="KW-0813">Transport</keyword>
<evidence type="ECO:0000256" key="1">
    <source>
        <dbReference type="ARBA" id="ARBA00004477"/>
    </source>
</evidence>
<accession>C1N6Z0</accession>
<dbReference type="Proteomes" id="UP000001876">
    <property type="component" value="Unassembled WGS sequence"/>
</dbReference>
<dbReference type="KEGG" id="mpp:MICPUCDRAFT_53491"/>
<dbReference type="GeneID" id="9689078"/>
<comment type="function">
    <text evidence="10">Involved in inositol deacylation of GPI-anchored proteins which plays important roles in the quality control and ER-associated degradation of GPI-anchored proteins.</text>
</comment>
<dbReference type="PANTHER" id="PTHR15495">
    <property type="entry name" value="NEGATIVE REGULATOR OF VESICLE FORMATION-RELATED"/>
    <property type="match status" value="1"/>
</dbReference>
<evidence type="ECO:0000256" key="8">
    <source>
        <dbReference type="ARBA" id="ARBA00022989"/>
    </source>
</evidence>
<dbReference type="AlphaFoldDB" id="C1N6Z0"/>
<dbReference type="RefSeq" id="XP_003063637.1">
    <property type="nucleotide sequence ID" value="XM_003063591.1"/>
</dbReference>
<evidence type="ECO:0000256" key="3">
    <source>
        <dbReference type="ARBA" id="ARBA00022448"/>
    </source>
</evidence>
<evidence type="ECO:0000256" key="2">
    <source>
        <dbReference type="ARBA" id="ARBA00006931"/>
    </source>
</evidence>
<keyword evidence="9 10" id="KW-0472">Membrane</keyword>